<evidence type="ECO:0000259" key="2">
    <source>
        <dbReference type="SMART" id="SM00597"/>
    </source>
</evidence>
<dbReference type="SUPFAM" id="SSF53098">
    <property type="entry name" value="Ribonuclease H-like"/>
    <property type="match status" value="1"/>
</dbReference>
<feature type="region of interest" description="Disordered" evidence="1">
    <location>
        <begin position="46"/>
        <end position="65"/>
    </location>
</feature>
<dbReference type="PANTHER" id="PTHR11697">
    <property type="entry name" value="GENERAL TRANSCRIPTION FACTOR 2-RELATED ZINC FINGER PROTEIN"/>
    <property type="match status" value="1"/>
</dbReference>
<dbReference type="InterPro" id="IPR055298">
    <property type="entry name" value="AtLOH3-like"/>
</dbReference>
<dbReference type="Proteomes" id="UP000235145">
    <property type="component" value="Unassembled WGS sequence"/>
</dbReference>
<dbReference type="GO" id="GO:0046983">
    <property type="term" value="F:protein dimerization activity"/>
    <property type="evidence" value="ECO:0007669"/>
    <property type="project" value="InterPro"/>
</dbReference>
<comment type="caution">
    <text evidence="3">The sequence shown here is derived from an EMBL/GenBank/DDBJ whole genome shotgun (WGS) entry which is preliminary data.</text>
</comment>
<organism evidence="3 4">
    <name type="scientific">Lactuca sativa</name>
    <name type="common">Garden lettuce</name>
    <dbReference type="NCBI Taxonomy" id="4236"/>
    <lineage>
        <taxon>Eukaryota</taxon>
        <taxon>Viridiplantae</taxon>
        <taxon>Streptophyta</taxon>
        <taxon>Embryophyta</taxon>
        <taxon>Tracheophyta</taxon>
        <taxon>Spermatophyta</taxon>
        <taxon>Magnoliopsida</taxon>
        <taxon>eudicotyledons</taxon>
        <taxon>Gunneridae</taxon>
        <taxon>Pentapetalae</taxon>
        <taxon>asterids</taxon>
        <taxon>campanulids</taxon>
        <taxon>Asterales</taxon>
        <taxon>Asteraceae</taxon>
        <taxon>Cichorioideae</taxon>
        <taxon>Cichorieae</taxon>
        <taxon>Lactucinae</taxon>
        <taxon>Lactuca</taxon>
    </lineage>
</organism>
<dbReference type="AlphaFoldDB" id="A0A9R1XY10"/>
<keyword evidence="4" id="KW-1185">Reference proteome</keyword>
<dbReference type="PANTHER" id="PTHR11697:SF230">
    <property type="entry name" value="ZINC FINGER, MYM DOMAIN CONTAINING 1"/>
    <property type="match status" value="1"/>
</dbReference>
<sequence length="727" mass="82716">MDNSGILNLAIWCGVKASNECYALETRVLEVGIMLKFFKRKGEASSLSHDHDIPRPNDERAPSSKYTRVDLNTLPADPGERPSKLRRFSSSWFDDHKNWLEYSIKLEAAFCLCCYLFKSEIKNKGGSDHFVKNGFKTWNKRTNLDLHNDGSPHNMAIQKCQNLMNQRQSIATAFDKQTDLMKTNQRIRLNASIDCARFLVRQALPFRGHDESEDSNNRGNFLELLQFYADRNDKVGSVVLKNAPKNSQMTCSSIQKDIVHAAAKETIKAILFAILVDESRDVSCKEQMALVLRFVNSQGVVVERFIGIKHVSDTSALCLKATIYSFLTECGLSPHRIRGQGYDGASNMNGAFNGLKTLIMKEVKSAHYIHCFAHQLQLALVFVAKNHPDINDFFDLISRLLNMLGSSYKRRDNLREKQTTKVVEALAASEIQSGTGLNQEVGIKRPCDTRWGSHFGSLLNIKRTYSSICEVLEDIKVNGYCQDHRGEARLRSSKARLIQMRNEGWELLSNDVTLFCEKCEIDILNMEDPYYNGTSRRKGSQINYLHHYKIDVFIAAIDMQSQELNNRFNEVNTSLLVSMASLCPTFNVDELLKMAMFYSNEFPERNIGALRASLQNYIVDVRGDARFNNLKGIGNLAKMMVETNKHTIYPMVYLLLKLALILPVATSTVERAFSAMKLIKNDLRNKMSDQFMNDCLVSYIEKDVLDGISNDVLIDFFKNMSTRREQL</sequence>
<dbReference type="InterPro" id="IPR012337">
    <property type="entry name" value="RNaseH-like_sf"/>
</dbReference>
<feature type="compositionally biased region" description="Basic and acidic residues" evidence="1">
    <location>
        <begin position="46"/>
        <end position="62"/>
    </location>
</feature>
<evidence type="ECO:0000313" key="3">
    <source>
        <dbReference type="EMBL" id="KAJ0226052.1"/>
    </source>
</evidence>
<dbReference type="Pfam" id="PF14291">
    <property type="entry name" value="DUF4371"/>
    <property type="match status" value="1"/>
</dbReference>
<dbReference type="InterPro" id="IPR008906">
    <property type="entry name" value="HATC_C_dom"/>
</dbReference>
<reference evidence="3 4" key="1">
    <citation type="journal article" date="2017" name="Nat. Commun.">
        <title>Genome assembly with in vitro proximity ligation data and whole-genome triplication in lettuce.</title>
        <authorList>
            <person name="Reyes-Chin-Wo S."/>
            <person name="Wang Z."/>
            <person name="Yang X."/>
            <person name="Kozik A."/>
            <person name="Arikit S."/>
            <person name="Song C."/>
            <person name="Xia L."/>
            <person name="Froenicke L."/>
            <person name="Lavelle D.O."/>
            <person name="Truco M.J."/>
            <person name="Xia R."/>
            <person name="Zhu S."/>
            <person name="Xu C."/>
            <person name="Xu H."/>
            <person name="Xu X."/>
            <person name="Cox K."/>
            <person name="Korf I."/>
            <person name="Meyers B.C."/>
            <person name="Michelmore R.W."/>
        </authorList>
    </citation>
    <scope>NUCLEOTIDE SEQUENCE [LARGE SCALE GENOMIC DNA]</scope>
    <source>
        <strain evidence="4">cv. Salinas</strain>
        <tissue evidence="3">Seedlings</tissue>
    </source>
</reference>
<dbReference type="SMART" id="SM00597">
    <property type="entry name" value="ZnF_TTF"/>
    <property type="match status" value="1"/>
</dbReference>
<proteinExistence type="predicted"/>
<protein>
    <recommendedName>
        <fullName evidence="2">TTF-type domain-containing protein</fullName>
    </recommendedName>
</protein>
<evidence type="ECO:0000313" key="4">
    <source>
        <dbReference type="Proteomes" id="UP000235145"/>
    </source>
</evidence>
<dbReference type="InterPro" id="IPR006580">
    <property type="entry name" value="Znf_TTF"/>
</dbReference>
<dbReference type="InterPro" id="IPR025398">
    <property type="entry name" value="DUF4371"/>
</dbReference>
<accession>A0A9R1XY10</accession>
<gene>
    <name evidence="3" type="ORF">LSAT_V11C100020180</name>
</gene>
<feature type="domain" description="TTF-type" evidence="2">
    <location>
        <begin position="84"/>
        <end position="176"/>
    </location>
</feature>
<dbReference type="EMBL" id="NBSK02000001">
    <property type="protein sequence ID" value="KAJ0226052.1"/>
    <property type="molecule type" value="Genomic_DNA"/>
</dbReference>
<evidence type="ECO:0000256" key="1">
    <source>
        <dbReference type="SAM" id="MobiDB-lite"/>
    </source>
</evidence>
<name>A0A9R1XY10_LACSA</name>
<dbReference type="Pfam" id="PF05699">
    <property type="entry name" value="Dimer_Tnp_hAT"/>
    <property type="match status" value="1"/>
</dbReference>